<dbReference type="InterPro" id="IPR058031">
    <property type="entry name" value="AAA_lid_NorR"/>
</dbReference>
<evidence type="ECO:0000256" key="2">
    <source>
        <dbReference type="ARBA" id="ARBA00022840"/>
    </source>
</evidence>
<dbReference type="PANTHER" id="PTHR32071">
    <property type="entry name" value="TRANSCRIPTIONAL REGULATORY PROTEIN"/>
    <property type="match status" value="1"/>
</dbReference>
<accession>A0A285NQH5</accession>
<dbReference type="Pfam" id="PF25601">
    <property type="entry name" value="AAA_lid_14"/>
    <property type="match status" value="1"/>
</dbReference>
<dbReference type="AlphaFoldDB" id="A0A285NQH5"/>
<keyword evidence="4" id="KW-0804">Transcription</keyword>
<dbReference type="EMBL" id="OBEI01000014">
    <property type="protein sequence ID" value="SNZ11468.1"/>
    <property type="molecule type" value="Genomic_DNA"/>
</dbReference>
<dbReference type="PROSITE" id="PS00676">
    <property type="entry name" value="SIGMA54_INTERACT_2"/>
    <property type="match status" value="1"/>
</dbReference>
<dbReference type="FunFam" id="3.40.50.300:FF:000006">
    <property type="entry name" value="DNA-binding transcriptional regulator NtrC"/>
    <property type="match status" value="1"/>
</dbReference>
<dbReference type="PRINTS" id="PR01590">
    <property type="entry name" value="HTHFIS"/>
</dbReference>
<dbReference type="Gene3D" id="1.10.8.60">
    <property type="match status" value="1"/>
</dbReference>
<dbReference type="PROSITE" id="PS50045">
    <property type="entry name" value="SIGMA54_INTERACT_4"/>
    <property type="match status" value="1"/>
</dbReference>
<dbReference type="Pfam" id="PF00158">
    <property type="entry name" value="Sigma54_activat"/>
    <property type="match status" value="1"/>
</dbReference>
<evidence type="ECO:0000256" key="4">
    <source>
        <dbReference type="ARBA" id="ARBA00023163"/>
    </source>
</evidence>
<keyword evidence="7" id="KW-1185">Reference proteome</keyword>
<feature type="domain" description="Sigma-54 factor interaction" evidence="5">
    <location>
        <begin position="137"/>
        <end position="366"/>
    </location>
</feature>
<dbReference type="InterPro" id="IPR025943">
    <property type="entry name" value="Sigma_54_int_dom_ATP-bd_2"/>
</dbReference>
<dbReference type="GO" id="GO:0005524">
    <property type="term" value="F:ATP binding"/>
    <property type="evidence" value="ECO:0007669"/>
    <property type="project" value="UniProtKB-KW"/>
</dbReference>
<dbReference type="CDD" id="cd00009">
    <property type="entry name" value="AAA"/>
    <property type="match status" value="1"/>
</dbReference>
<dbReference type="InterPro" id="IPR002197">
    <property type="entry name" value="HTH_Fis"/>
</dbReference>
<dbReference type="GO" id="GO:0006355">
    <property type="term" value="P:regulation of DNA-templated transcription"/>
    <property type="evidence" value="ECO:0007669"/>
    <property type="project" value="InterPro"/>
</dbReference>
<dbReference type="InterPro" id="IPR003593">
    <property type="entry name" value="AAA+_ATPase"/>
</dbReference>
<dbReference type="PROSITE" id="PS00675">
    <property type="entry name" value="SIGMA54_INTERACT_1"/>
    <property type="match status" value="1"/>
</dbReference>
<evidence type="ECO:0000256" key="1">
    <source>
        <dbReference type="ARBA" id="ARBA00022741"/>
    </source>
</evidence>
<proteinExistence type="predicted"/>
<name>A0A285NQH5_9AQUI</name>
<keyword evidence="2" id="KW-0067">ATP-binding</keyword>
<dbReference type="InterPro" id="IPR027417">
    <property type="entry name" value="P-loop_NTPase"/>
</dbReference>
<keyword evidence="3" id="KW-0805">Transcription regulation</keyword>
<evidence type="ECO:0000313" key="7">
    <source>
        <dbReference type="Proteomes" id="UP000219036"/>
    </source>
</evidence>
<evidence type="ECO:0000256" key="3">
    <source>
        <dbReference type="ARBA" id="ARBA00023015"/>
    </source>
</evidence>
<dbReference type="Proteomes" id="UP000219036">
    <property type="component" value="Unassembled WGS sequence"/>
</dbReference>
<keyword evidence="1" id="KW-0547">Nucleotide-binding</keyword>
<reference evidence="7" key="1">
    <citation type="submission" date="2017-09" db="EMBL/GenBank/DDBJ databases">
        <authorList>
            <person name="Varghese N."/>
            <person name="Submissions S."/>
        </authorList>
    </citation>
    <scope>NUCLEOTIDE SEQUENCE [LARGE SCALE GENOMIC DNA]</scope>
    <source>
        <strain evidence="7">DSM 15103</strain>
    </source>
</reference>
<dbReference type="Gene3D" id="1.10.10.60">
    <property type="entry name" value="Homeodomain-like"/>
    <property type="match status" value="1"/>
</dbReference>
<dbReference type="SUPFAM" id="SSF52540">
    <property type="entry name" value="P-loop containing nucleoside triphosphate hydrolases"/>
    <property type="match status" value="1"/>
</dbReference>
<dbReference type="Gene3D" id="3.40.50.300">
    <property type="entry name" value="P-loop containing nucleotide triphosphate hydrolases"/>
    <property type="match status" value="1"/>
</dbReference>
<evidence type="ECO:0000313" key="6">
    <source>
        <dbReference type="EMBL" id="SNZ11468.1"/>
    </source>
</evidence>
<dbReference type="InterPro" id="IPR002078">
    <property type="entry name" value="Sigma_54_int"/>
</dbReference>
<dbReference type="SUPFAM" id="SSF46689">
    <property type="entry name" value="Homeodomain-like"/>
    <property type="match status" value="1"/>
</dbReference>
<dbReference type="InterPro" id="IPR025662">
    <property type="entry name" value="Sigma_54_int_dom_ATP-bd_1"/>
</dbReference>
<gene>
    <name evidence="6" type="ORF">SAMN06265182_2071</name>
</gene>
<dbReference type="OrthoDB" id="9334at2"/>
<dbReference type="GO" id="GO:0043565">
    <property type="term" value="F:sequence-specific DNA binding"/>
    <property type="evidence" value="ECO:0007669"/>
    <property type="project" value="InterPro"/>
</dbReference>
<sequence>MPDRVYILSKNKTVTQKLKDFFPKIEEVKDPREINNIKGGVVFVNIKDYGIVPVPVKKGLFPVAIIDKSLSKTNLAAFIMRVMSKNYFEYIEYPFSREEIENIKDKVSIKEKNEEKIIYFKNSKASEGLICQYLCSIIGSSPQLKEICKLSGEVAPTDIPVLITGETGTGKELLAKGIWKLSKRADKPFIAINCAAIPENLIESELFGYEKGAFTGAEKPKLGKFEIADGGTIFLDEIGELPLQAQSKLLRVLQEGTFYRLGGSKEIKVDVRIMAATNRNLEEMVKEGKFREDLYYRLNFVHIKLPPLRERKEDIPYIVECIVNKYNKKLNKDIIGASREYIQKLKEQRWEGNIRELENVVVRSMILCRDNILGLPDIEFLEEKEQPKEIPELEEVIRKNVLSAIKNGGVRQLEEDIEKAVIKTVLDYTGHNQVKTAEILGINRATLRKKIKKYSL</sequence>
<dbReference type="Pfam" id="PF02954">
    <property type="entry name" value="HTH_8"/>
    <property type="match status" value="1"/>
</dbReference>
<dbReference type="SMART" id="SM00382">
    <property type="entry name" value="AAA"/>
    <property type="match status" value="1"/>
</dbReference>
<dbReference type="InterPro" id="IPR009057">
    <property type="entry name" value="Homeodomain-like_sf"/>
</dbReference>
<protein>
    <submittedName>
        <fullName evidence="6">Two-component system, NtrC family, nitrogen regulation response regulator GlnG</fullName>
    </submittedName>
</protein>
<evidence type="ECO:0000259" key="5">
    <source>
        <dbReference type="PROSITE" id="PS50045"/>
    </source>
</evidence>
<organism evidence="6 7">
    <name type="scientific">Persephonella hydrogeniphila</name>
    <dbReference type="NCBI Taxonomy" id="198703"/>
    <lineage>
        <taxon>Bacteria</taxon>
        <taxon>Pseudomonadati</taxon>
        <taxon>Aquificota</taxon>
        <taxon>Aquificia</taxon>
        <taxon>Aquificales</taxon>
        <taxon>Hydrogenothermaceae</taxon>
        <taxon>Persephonella</taxon>
    </lineage>
</organism>
<dbReference type="RefSeq" id="WP_097001210.1">
    <property type="nucleotide sequence ID" value="NZ_OBEI01000014.1"/>
</dbReference>